<name>A0A1M5JPL0_9BACT</name>
<sequence length="343" mass="38867">MDDQKILTYYFDTIQGLLKAKDESEAFDIFRLNNLRCIQTSHDNWNGGIDYYRVEIFISPAKYAELEQDKKIEKIESAISSAFDNATKGDESVVFNNIIIVPSATIEDNLSNADTLVDFSFWNFGYYNIFISHLTKDKISASNLKTALFDYGISCFVAHEDIEPTKLWANEIENALKTMHCLCAIIAPEFINSRWCDQEVGYALGRGVLVIPIRKDSDPYGLLGKIQGIQSKGKSANKLAKEIFQILCSNSLSKKLYIKNLAGLFLNSKSNIEADRWIELLNSIGTLDYEVVEFIYSNYLTNENLKDDTILNKANKLFSEHSLKPISAEPVIENNNAEIELPF</sequence>
<gene>
    <name evidence="2" type="ORF">SAMN05444362_1274</name>
</gene>
<accession>A0A1M5JPL0</accession>
<dbReference type="AlphaFoldDB" id="A0A1M5JPL0"/>
<dbReference type="Proteomes" id="UP000184480">
    <property type="component" value="Unassembled WGS sequence"/>
</dbReference>
<dbReference type="Pfam" id="PF13676">
    <property type="entry name" value="TIR_2"/>
    <property type="match status" value="1"/>
</dbReference>
<keyword evidence="3" id="KW-1185">Reference proteome</keyword>
<dbReference type="OrthoDB" id="344630at2"/>
<evidence type="ECO:0000313" key="3">
    <source>
        <dbReference type="Proteomes" id="UP000184480"/>
    </source>
</evidence>
<evidence type="ECO:0000259" key="1">
    <source>
        <dbReference type="PROSITE" id="PS50104"/>
    </source>
</evidence>
<dbReference type="InterPro" id="IPR000157">
    <property type="entry name" value="TIR_dom"/>
</dbReference>
<dbReference type="SUPFAM" id="SSF52200">
    <property type="entry name" value="Toll/Interleukin receptor TIR domain"/>
    <property type="match status" value="1"/>
</dbReference>
<dbReference type="PROSITE" id="PS50104">
    <property type="entry name" value="TIR"/>
    <property type="match status" value="1"/>
</dbReference>
<dbReference type="Gene3D" id="3.40.50.10140">
    <property type="entry name" value="Toll/interleukin-1 receptor homology (TIR) domain"/>
    <property type="match status" value="1"/>
</dbReference>
<evidence type="ECO:0000313" key="2">
    <source>
        <dbReference type="EMBL" id="SHG42516.1"/>
    </source>
</evidence>
<dbReference type="EMBL" id="FQUC01000027">
    <property type="protein sequence ID" value="SHG42516.1"/>
    <property type="molecule type" value="Genomic_DNA"/>
</dbReference>
<protein>
    <submittedName>
        <fullName evidence="2">TIR domain-containing protein</fullName>
    </submittedName>
</protein>
<organism evidence="2 3">
    <name type="scientific">Dysgonomonas macrotermitis</name>
    <dbReference type="NCBI Taxonomy" id="1346286"/>
    <lineage>
        <taxon>Bacteria</taxon>
        <taxon>Pseudomonadati</taxon>
        <taxon>Bacteroidota</taxon>
        <taxon>Bacteroidia</taxon>
        <taxon>Bacteroidales</taxon>
        <taxon>Dysgonomonadaceae</taxon>
        <taxon>Dysgonomonas</taxon>
    </lineage>
</organism>
<dbReference type="GO" id="GO:0007165">
    <property type="term" value="P:signal transduction"/>
    <property type="evidence" value="ECO:0007669"/>
    <property type="project" value="InterPro"/>
</dbReference>
<dbReference type="InterPro" id="IPR035897">
    <property type="entry name" value="Toll_tir_struct_dom_sf"/>
</dbReference>
<reference evidence="3" key="1">
    <citation type="submission" date="2016-11" db="EMBL/GenBank/DDBJ databases">
        <authorList>
            <person name="Varghese N."/>
            <person name="Submissions S."/>
        </authorList>
    </citation>
    <scope>NUCLEOTIDE SEQUENCE [LARGE SCALE GENOMIC DNA]</scope>
    <source>
        <strain evidence="3">DSM 27370</strain>
    </source>
</reference>
<dbReference type="RefSeq" id="WP_062185257.1">
    <property type="nucleotide sequence ID" value="NZ_BBXL01000046.1"/>
</dbReference>
<proteinExistence type="predicted"/>
<feature type="domain" description="TIR" evidence="1">
    <location>
        <begin position="125"/>
        <end position="256"/>
    </location>
</feature>